<gene>
    <name evidence="1" type="ORF">SK128_015751</name>
</gene>
<protein>
    <submittedName>
        <fullName evidence="1">Uncharacterized protein</fullName>
    </submittedName>
</protein>
<dbReference type="Proteomes" id="UP001381693">
    <property type="component" value="Unassembled WGS sequence"/>
</dbReference>
<evidence type="ECO:0000313" key="1">
    <source>
        <dbReference type="EMBL" id="KAK7082432.1"/>
    </source>
</evidence>
<dbReference type="EMBL" id="JAXCGZ010004026">
    <property type="protein sequence ID" value="KAK7082432.1"/>
    <property type="molecule type" value="Genomic_DNA"/>
</dbReference>
<sequence length="72" mass="8208">MTPNIEAHLPITPLFLAPSSFYFPPSISYLCPLYYFCWLSFPCSQAPATTFSNSIQPIPYSRYISQCHPQIT</sequence>
<dbReference type="AlphaFoldDB" id="A0AAN9AF16"/>
<evidence type="ECO:0000313" key="2">
    <source>
        <dbReference type="Proteomes" id="UP001381693"/>
    </source>
</evidence>
<reference evidence="1 2" key="1">
    <citation type="submission" date="2023-11" db="EMBL/GenBank/DDBJ databases">
        <title>Halocaridina rubra genome assembly.</title>
        <authorList>
            <person name="Smith C."/>
        </authorList>
    </citation>
    <scope>NUCLEOTIDE SEQUENCE [LARGE SCALE GENOMIC DNA]</scope>
    <source>
        <strain evidence="1">EP-1</strain>
        <tissue evidence="1">Whole</tissue>
    </source>
</reference>
<keyword evidence="2" id="KW-1185">Reference proteome</keyword>
<comment type="caution">
    <text evidence="1">The sequence shown here is derived from an EMBL/GenBank/DDBJ whole genome shotgun (WGS) entry which is preliminary data.</text>
</comment>
<proteinExistence type="predicted"/>
<name>A0AAN9AF16_HALRR</name>
<accession>A0AAN9AF16</accession>
<organism evidence="1 2">
    <name type="scientific">Halocaridina rubra</name>
    <name type="common">Hawaiian red shrimp</name>
    <dbReference type="NCBI Taxonomy" id="373956"/>
    <lineage>
        <taxon>Eukaryota</taxon>
        <taxon>Metazoa</taxon>
        <taxon>Ecdysozoa</taxon>
        <taxon>Arthropoda</taxon>
        <taxon>Crustacea</taxon>
        <taxon>Multicrustacea</taxon>
        <taxon>Malacostraca</taxon>
        <taxon>Eumalacostraca</taxon>
        <taxon>Eucarida</taxon>
        <taxon>Decapoda</taxon>
        <taxon>Pleocyemata</taxon>
        <taxon>Caridea</taxon>
        <taxon>Atyoidea</taxon>
        <taxon>Atyidae</taxon>
        <taxon>Halocaridina</taxon>
    </lineage>
</organism>